<feature type="coiled-coil region" evidence="1">
    <location>
        <begin position="283"/>
        <end position="314"/>
    </location>
</feature>
<organism evidence="4 5">
    <name type="scientific">Duganella phyllosphaerae</name>
    <dbReference type="NCBI Taxonomy" id="762836"/>
    <lineage>
        <taxon>Bacteria</taxon>
        <taxon>Pseudomonadati</taxon>
        <taxon>Pseudomonadota</taxon>
        <taxon>Betaproteobacteria</taxon>
        <taxon>Burkholderiales</taxon>
        <taxon>Oxalobacteraceae</taxon>
        <taxon>Telluria group</taxon>
        <taxon>Duganella</taxon>
    </lineage>
</organism>
<feature type="transmembrane region" description="Helical" evidence="2">
    <location>
        <begin position="20"/>
        <end position="42"/>
    </location>
</feature>
<accession>A0A1E7X5D6</accession>
<dbReference type="Proteomes" id="UP000175989">
    <property type="component" value="Unassembled WGS sequence"/>
</dbReference>
<reference evidence="5" key="1">
    <citation type="journal article" date="2016" name="Front. Microbiol.">
        <title>Molecular Keys to the Janthinobacterium and Duganella spp. Interaction with the Plant Pathogen Fusarium graminearum.</title>
        <authorList>
            <person name="Haack F.S."/>
            <person name="Poehlein A."/>
            <person name="Kroger C."/>
            <person name="Voigt C.A."/>
            <person name="Piepenbring M."/>
            <person name="Bode H.B."/>
            <person name="Daniel R."/>
            <person name="Schafer W."/>
            <person name="Streit W.R."/>
        </authorList>
    </citation>
    <scope>NUCLEOTIDE SEQUENCE [LARGE SCALE GENOMIC DNA]</scope>
    <source>
        <strain evidence="5">T54</strain>
    </source>
</reference>
<feature type="domain" description="Mce/MlaD" evidence="3">
    <location>
        <begin position="50"/>
        <end position="114"/>
    </location>
</feature>
<evidence type="ECO:0000313" key="4">
    <source>
        <dbReference type="EMBL" id="OFA07841.1"/>
    </source>
</evidence>
<evidence type="ECO:0000313" key="5">
    <source>
        <dbReference type="Proteomes" id="UP000175989"/>
    </source>
</evidence>
<sequence length="326" mass="34707">MTEQTTQEVVHETPVRNAEFKAAVLLVLMVLLVAGAAVYLMYARGAFESTQRLVLEADDSDGVVVGMDVTFAGFPIGRVRRIELSKEGKARVLVDVPEDDAHWLRTSSIFTLERGLVGGAKLRAFTGIPTDPPLPDGAARTLLVGDPGAEIPRLLASARDLLQNLNTLTAENSALAASLANVQGVTGKLNGPSGAMGLIAGDDKSAQQLTERANKLLITVNALATKADSLVGNADKQVFGPQGVMTDAQATIVQLNGLLADARNSLKKMDAVLVEAQAVGANAKEATADLGTLRNEVESSLRRVEQLVNDINRKWPFRRDPEIKLP</sequence>
<keyword evidence="2" id="KW-0812">Transmembrane</keyword>
<keyword evidence="5" id="KW-1185">Reference proteome</keyword>
<dbReference type="RefSeq" id="WP_070246711.1">
    <property type="nucleotide sequence ID" value="NZ_LROM01000054.1"/>
</dbReference>
<name>A0A1E7X5D6_9BURK</name>
<keyword evidence="2" id="KW-1133">Transmembrane helix</keyword>
<evidence type="ECO:0000259" key="3">
    <source>
        <dbReference type="Pfam" id="PF02470"/>
    </source>
</evidence>
<dbReference type="AlphaFoldDB" id="A0A1E7X5D6"/>
<dbReference type="OrthoDB" id="8770832at2"/>
<keyword evidence="2" id="KW-0472">Membrane</keyword>
<dbReference type="PANTHER" id="PTHR33371:SF4">
    <property type="entry name" value="INTERMEMBRANE PHOSPHOLIPID TRANSPORT SYSTEM BINDING PROTEIN MLAD"/>
    <property type="match status" value="1"/>
</dbReference>
<keyword evidence="1" id="KW-0175">Coiled coil</keyword>
<proteinExistence type="predicted"/>
<comment type="caution">
    <text evidence="4">The sequence shown here is derived from an EMBL/GenBank/DDBJ whole genome shotgun (WGS) entry which is preliminary data.</text>
</comment>
<dbReference type="PANTHER" id="PTHR33371">
    <property type="entry name" value="INTERMEMBRANE PHOSPHOLIPID TRANSPORT SYSTEM BINDING PROTEIN MLAD-RELATED"/>
    <property type="match status" value="1"/>
</dbReference>
<evidence type="ECO:0000256" key="2">
    <source>
        <dbReference type="SAM" id="Phobius"/>
    </source>
</evidence>
<dbReference type="InterPro" id="IPR003399">
    <property type="entry name" value="Mce/MlaD"/>
</dbReference>
<dbReference type="Pfam" id="PF02470">
    <property type="entry name" value="MlaD"/>
    <property type="match status" value="1"/>
</dbReference>
<dbReference type="EMBL" id="LROM01000054">
    <property type="protein sequence ID" value="OFA07841.1"/>
    <property type="molecule type" value="Genomic_DNA"/>
</dbReference>
<dbReference type="PATRIC" id="fig|762836.4.peg.1006"/>
<dbReference type="InterPro" id="IPR052336">
    <property type="entry name" value="MlaD_Phospholipid_Transporter"/>
</dbReference>
<protein>
    <recommendedName>
        <fullName evidence="3">Mce/MlaD domain-containing protein</fullName>
    </recommendedName>
</protein>
<gene>
    <name evidence="4" type="ORF">DUPY_09550</name>
</gene>
<evidence type="ECO:0000256" key="1">
    <source>
        <dbReference type="SAM" id="Coils"/>
    </source>
</evidence>